<evidence type="ECO:0000313" key="2">
    <source>
        <dbReference type="EMBL" id="RKQ60951.1"/>
    </source>
</evidence>
<gene>
    <name evidence="2" type="ORF">C8E02_0716</name>
</gene>
<organism evidence="2 3">
    <name type="scientific">Vogesella indigofera</name>
    <name type="common">Pseudomonas indigofera</name>
    <dbReference type="NCBI Taxonomy" id="45465"/>
    <lineage>
        <taxon>Bacteria</taxon>
        <taxon>Pseudomonadati</taxon>
        <taxon>Pseudomonadota</taxon>
        <taxon>Betaproteobacteria</taxon>
        <taxon>Neisseriales</taxon>
        <taxon>Chromobacteriaceae</taxon>
        <taxon>Vogesella</taxon>
    </lineage>
</organism>
<dbReference type="AlphaFoldDB" id="A0A495BJ84"/>
<dbReference type="InterPro" id="IPR002491">
    <property type="entry name" value="ABC_transptr_periplasmic_BD"/>
</dbReference>
<feature type="domain" description="Fe/B12 periplasmic-binding" evidence="1">
    <location>
        <begin position="6"/>
        <end position="268"/>
    </location>
</feature>
<comment type="caution">
    <text evidence="2">The sequence shown here is derived from an EMBL/GenBank/DDBJ whole genome shotgun (WGS) entry which is preliminary data.</text>
</comment>
<dbReference type="PANTHER" id="PTHR42860">
    <property type="entry name" value="VITAMIN B12-BINDING PROTEIN"/>
    <property type="match status" value="1"/>
</dbReference>
<evidence type="ECO:0000259" key="1">
    <source>
        <dbReference type="PROSITE" id="PS50983"/>
    </source>
</evidence>
<proteinExistence type="predicted"/>
<name>A0A495BJ84_VOGIN</name>
<dbReference type="Gene3D" id="3.40.50.1980">
    <property type="entry name" value="Nitrogenase molybdenum iron protein domain"/>
    <property type="match status" value="2"/>
</dbReference>
<dbReference type="Pfam" id="PF01497">
    <property type="entry name" value="Peripla_BP_2"/>
    <property type="match status" value="1"/>
</dbReference>
<dbReference type="PROSITE" id="PS50983">
    <property type="entry name" value="FE_B12_PBP"/>
    <property type="match status" value="1"/>
</dbReference>
<sequence length="277" mass="29910">MSHYQRIACLCTEAVETLYLLGAQDLIAGISGFTVYPSEARQDKPKISGFSSGKLEKILAVEPDLVVAFSSLQSDILKDVAAAGVDIQHFNHHDLAGVLRMVRVLGSLTGKEATAQTLAASLQATMDAARAEAAANDAAGLPRPLVYFEEWNDPIITGIGWVGELIALAGGRDAFAELAVHKRAKERILADHREVAARAPDLIIGSWCGKRFRPETVVEREGWQDVPAVRNFERGHIIEIKSADILAPGPTLLTRGLPQLQALIRQWHADRAAGALA</sequence>
<protein>
    <submittedName>
        <fullName evidence="2">Iron complex transport system substrate-binding protein</fullName>
    </submittedName>
</protein>
<dbReference type="EMBL" id="RBID01000011">
    <property type="protein sequence ID" value="RKQ60951.1"/>
    <property type="molecule type" value="Genomic_DNA"/>
</dbReference>
<accession>A0A495BJ84</accession>
<dbReference type="RefSeq" id="WP_120809648.1">
    <property type="nucleotide sequence ID" value="NZ_RBID01000011.1"/>
</dbReference>
<dbReference type="InterPro" id="IPR051030">
    <property type="entry name" value="Vitamin_B12-ABC_binding"/>
</dbReference>
<dbReference type="PANTHER" id="PTHR42860:SF2">
    <property type="entry name" value="BLL4160 PROTEIN"/>
    <property type="match status" value="1"/>
</dbReference>
<evidence type="ECO:0000313" key="3">
    <source>
        <dbReference type="Proteomes" id="UP000279384"/>
    </source>
</evidence>
<reference evidence="2 3" key="1">
    <citation type="submission" date="2018-10" db="EMBL/GenBank/DDBJ databases">
        <title>Genomic Encyclopedia of Type Strains, Phase IV (KMG-IV): sequencing the most valuable type-strain genomes for metagenomic binning, comparative biology and taxonomic classification.</title>
        <authorList>
            <person name="Goeker M."/>
        </authorList>
    </citation>
    <scope>NUCLEOTIDE SEQUENCE [LARGE SCALE GENOMIC DNA]</scope>
    <source>
        <strain evidence="2 3">DSM 3303</strain>
    </source>
</reference>
<dbReference type="Proteomes" id="UP000279384">
    <property type="component" value="Unassembled WGS sequence"/>
</dbReference>
<dbReference type="SUPFAM" id="SSF53807">
    <property type="entry name" value="Helical backbone' metal receptor"/>
    <property type="match status" value="1"/>
</dbReference>